<reference evidence="2" key="1">
    <citation type="submission" date="2019-04" db="EMBL/GenBank/DDBJ databases">
        <authorList>
            <person name="Alioto T."/>
            <person name="Alioto T."/>
        </authorList>
    </citation>
    <scope>NUCLEOTIDE SEQUENCE [LARGE SCALE GENOMIC DNA]</scope>
</reference>
<evidence type="ECO:0000313" key="3">
    <source>
        <dbReference type="Proteomes" id="UP000335636"/>
    </source>
</evidence>
<comment type="caution">
    <text evidence="2">The sequence shown here is derived from an EMBL/GenBank/DDBJ whole genome shotgun (WGS) entry which is preliminary data.</text>
</comment>
<proteinExistence type="predicted"/>
<dbReference type="Gene3D" id="3.15.10.10">
    <property type="entry name" value="Bactericidal permeability-increasing protein, domain 1"/>
    <property type="match status" value="1"/>
</dbReference>
<accession>A0A5E4DJD1</accession>
<feature type="region of interest" description="Disordered" evidence="1">
    <location>
        <begin position="56"/>
        <end position="75"/>
    </location>
</feature>
<evidence type="ECO:0000256" key="1">
    <source>
        <dbReference type="SAM" id="MobiDB-lite"/>
    </source>
</evidence>
<gene>
    <name evidence="2" type="ORF">MONAX_5E001092</name>
</gene>
<feature type="region of interest" description="Disordered" evidence="1">
    <location>
        <begin position="1"/>
        <end position="51"/>
    </location>
</feature>
<organism evidence="2 3">
    <name type="scientific">Marmota monax</name>
    <name type="common">Woodchuck</name>
    <dbReference type="NCBI Taxonomy" id="9995"/>
    <lineage>
        <taxon>Eukaryota</taxon>
        <taxon>Metazoa</taxon>
        <taxon>Chordata</taxon>
        <taxon>Craniata</taxon>
        <taxon>Vertebrata</taxon>
        <taxon>Euteleostomi</taxon>
        <taxon>Mammalia</taxon>
        <taxon>Eutheria</taxon>
        <taxon>Euarchontoglires</taxon>
        <taxon>Glires</taxon>
        <taxon>Rodentia</taxon>
        <taxon>Sciuromorpha</taxon>
        <taxon>Sciuridae</taxon>
        <taxon>Xerinae</taxon>
        <taxon>Marmotini</taxon>
        <taxon>Marmota</taxon>
    </lineage>
</organism>
<protein>
    <submittedName>
        <fullName evidence="2">Uncharacterized protein</fullName>
    </submittedName>
</protein>
<feature type="non-terminal residue" evidence="2">
    <location>
        <position position="1"/>
    </location>
</feature>
<keyword evidence="3" id="KW-1185">Reference proteome</keyword>
<name>A0A5E4DJD1_MARMO</name>
<evidence type="ECO:0000313" key="2">
    <source>
        <dbReference type="EMBL" id="VTJ92211.1"/>
    </source>
</evidence>
<dbReference type="Proteomes" id="UP000335636">
    <property type="component" value="Unassembled WGS sequence"/>
</dbReference>
<sequence length="120" mass="12404">DHRPLTPWTPISPSPDPLHCPGLRGAGGRSGTRDVQTPQARSRPACTGVGVARAWPGGRGLAARPRPSARSRSPLGGLLQLGVEVNVSSRVALGVSPRGTPILILKRCSTLLGHISLLSG</sequence>
<dbReference type="AlphaFoldDB" id="A0A5E4DJD1"/>
<dbReference type="EMBL" id="CABDUW010015007">
    <property type="protein sequence ID" value="VTJ92211.1"/>
    <property type="molecule type" value="Genomic_DNA"/>
</dbReference>